<comment type="catalytic activity">
    <reaction evidence="10">
        <text>L-threonyl-[protein] + ATP = O-phospho-L-threonyl-[protein] + ADP + H(+)</text>
        <dbReference type="Rhea" id="RHEA:46608"/>
        <dbReference type="Rhea" id="RHEA-COMP:11060"/>
        <dbReference type="Rhea" id="RHEA-COMP:11605"/>
        <dbReference type="ChEBI" id="CHEBI:15378"/>
        <dbReference type="ChEBI" id="CHEBI:30013"/>
        <dbReference type="ChEBI" id="CHEBI:30616"/>
        <dbReference type="ChEBI" id="CHEBI:61977"/>
        <dbReference type="ChEBI" id="CHEBI:456216"/>
        <dbReference type="EC" id="2.7.11.1"/>
    </reaction>
</comment>
<dbReference type="Pfam" id="PF00069">
    <property type="entry name" value="Pkinase"/>
    <property type="match status" value="1"/>
</dbReference>
<dbReference type="InterPro" id="IPR018451">
    <property type="entry name" value="NAF/FISL_domain"/>
</dbReference>
<dbReference type="FunFam" id="3.30.200.20:FF:000627">
    <property type="entry name" value="Non-specific serine/threonine protein kinase"/>
    <property type="match status" value="1"/>
</dbReference>
<dbReference type="PROSITE" id="PS00108">
    <property type="entry name" value="PROTEIN_KINASE_ST"/>
    <property type="match status" value="1"/>
</dbReference>
<dbReference type="FunFam" id="3.30.310.80:FF:000005">
    <property type="entry name" value="Non-specific serine/threonine protein kinase"/>
    <property type="match status" value="1"/>
</dbReference>
<dbReference type="Proteomes" id="UP000467840">
    <property type="component" value="Chromosome 15"/>
</dbReference>
<dbReference type="InterPro" id="IPR008271">
    <property type="entry name" value="Ser/Thr_kinase_AS"/>
</dbReference>
<dbReference type="PROSITE" id="PS50816">
    <property type="entry name" value="NAF"/>
    <property type="match status" value="1"/>
</dbReference>
<dbReference type="InterPro" id="IPR011009">
    <property type="entry name" value="Kinase-like_dom_sf"/>
</dbReference>
<dbReference type="FunFam" id="1.10.510.10:FF:000653">
    <property type="entry name" value="Non-specific serine/threonine protein kinase"/>
    <property type="match status" value="1"/>
</dbReference>
<dbReference type="SMART" id="SM00220">
    <property type="entry name" value="S_TKc"/>
    <property type="match status" value="1"/>
</dbReference>
<evidence type="ECO:0000259" key="15">
    <source>
        <dbReference type="PROSITE" id="PS50011"/>
    </source>
</evidence>
<evidence type="ECO:0000256" key="2">
    <source>
        <dbReference type="ARBA" id="ARBA00006234"/>
    </source>
</evidence>
<gene>
    <name evidence="17" type="ORF">GH714_020645</name>
</gene>
<feature type="binding site" evidence="12">
    <location>
        <position position="107"/>
    </location>
    <ligand>
        <name>ATP</name>
        <dbReference type="ChEBI" id="CHEBI:30616"/>
    </ligand>
</feature>
<dbReference type="GO" id="GO:0007165">
    <property type="term" value="P:signal transduction"/>
    <property type="evidence" value="ECO:0007669"/>
    <property type="project" value="InterPro"/>
</dbReference>
<evidence type="ECO:0000256" key="8">
    <source>
        <dbReference type="ARBA" id="ARBA00022840"/>
    </source>
</evidence>
<accession>A0A6A6MN11</accession>
<dbReference type="InterPro" id="IPR004041">
    <property type="entry name" value="NAF_dom"/>
</dbReference>
<feature type="region of interest" description="Disordered" evidence="14">
    <location>
        <begin position="39"/>
        <end position="66"/>
    </location>
</feature>
<keyword evidence="9" id="KW-0464">Manganese</keyword>
<feature type="domain" description="Protein kinase" evidence="15">
    <location>
        <begin position="78"/>
        <end position="333"/>
    </location>
</feature>
<dbReference type="PANTHER" id="PTHR43895:SF33">
    <property type="entry name" value="PROTEIN KINASE DOMAIN-CONTAINING PROTEIN"/>
    <property type="match status" value="1"/>
</dbReference>
<comment type="caution">
    <text evidence="17">The sequence shown here is derived from an EMBL/GenBank/DDBJ whole genome shotgun (WGS) entry which is preliminary data.</text>
</comment>
<dbReference type="SUPFAM" id="SSF56112">
    <property type="entry name" value="Protein kinase-like (PK-like)"/>
    <property type="match status" value="1"/>
</dbReference>
<evidence type="ECO:0000256" key="9">
    <source>
        <dbReference type="ARBA" id="ARBA00023211"/>
    </source>
</evidence>
<dbReference type="EMBL" id="JAAGAX010000005">
    <property type="protein sequence ID" value="KAF2313925.1"/>
    <property type="molecule type" value="Genomic_DNA"/>
</dbReference>
<dbReference type="InterPro" id="IPR000719">
    <property type="entry name" value="Prot_kinase_dom"/>
</dbReference>
<evidence type="ECO:0000313" key="17">
    <source>
        <dbReference type="EMBL" id="KAF2313925.1"/>
    </source>
</evidence>
<evidence type="ECO:0000256" key="5">
    <source>
        <dbReference type="ARBA" id="ARBA00022679"/>
    </source>
</evidence>
<keyword evidence="18" id="KW-1185">Reference proteome</keyword>
<proteinExistence type="inferred from homology"/>
<dbReference type="GO" id="GO:0005524">
    <property type="term" value="F:ATP binding"/>
    <property type="evidence" value="ECO:0007669"/>
    <property type="project" value="UniProtKB-UniRule"/>
</dbReference>
<evidence type="ECO:0000256" key="6">
    <source>
        <dbReference type="ARBA" id="ARBA00022741"/>
    </source>
</evidence>
<dbReference type="Gene3D" id="3.30.200.20">
    <property type="entry name" value="Phosphorylase Kinase, domain 1"/>
    <property type="match status" value="1"/>
</dbReference>
<dbReference type="GO" id="GO:0004674">
    <property type="term" value="F:protein serine/threonine kinase activity"/>
    <property type="evidence" value="ECO:0007669"/>
    <property type="project" value="UniProtKB-KW"/>
</dbReference>
<feature type="domain" description="NAF" evidence="16">
    <location>
        <begin position="356"/>
        <end position="380"/>
    </location>
</feature>
<comment type="catalytic activity">
    <reaction evidence="11">
        <text>L-seryl-[protein] + ATP = O-phospho-L-seryl-[protein] + ADP + H(+)</text>
        <dbReference type="Rhea" id="RHEA:17989"/>
        <dbReference type="Rhea" id="RHEA-COMP:9863"/>
        <dbReference type="Rhea" id="RHEA-COMP:11604"/>
        <dbReference type="ChEBI" id="CHEBI:15378"/>
        <dbReference type="ChEBI" id="CHEBI:29999"/>
        <dbReference type="ChEBI" id="CHEBI:30616"/>
        <dbReference type="ChEBI" id="CHEBI:83421"/>
        <dbReference type="ChEBI" id="CHEBI:456216"/>
        <dbReference type="EC" id="2.7.11.1"/>
    </reaction>
</comment>
<evidence type="ECO:0000256" key="14">
    <source>
        <dbReference type="SAM" id="MobiDB-lite"/>
    </source>
</evidence>
<dbReference type="Gene3D" id="3.30.310.80">
    <property type="entry name" value="Kinase associated domain 1, KA1"/>
    <property type="match status" value="1"/>
</dbReference>
<keyword evidence="7" id="KW-0418">Kinase</keyword>
<keyword evidence="8 12" id="KW-0067">ATP-binding</keyword>
<evidence type="ECO:0000313" key="18">
    <source>
        <dbReference type="Proteomes" id="UP000467840"/>
    </source>
</evidence>
<evidence type="ECO:0000256" key="12">
    <source>
        <dbReference type="PROSITE-ProRule" id="PRU10141"/>
    </source>
</evidence>
<sequence>MRQNIALLTYKPNPQSQNPVPCSLLGLWPLFAPFATPGPPCGHGTTGSHTTDSHTPSPSPLPLRTTSSNIPTTLLNRYELGRLLGRGSFAKVYAAHSLMDNKPVAIKIIDKTRTVDAAMEPRIICEISAMRRLQHHPNILKIHEVMATKTKIYLVVELALGGELFSKVLQRGKLKESTARRYFQQLVSALHFCHQNGVAHRDVKPQNLLLDENGSLKVSDFGLSALAEAQNGGVLQTACGTPAFTAPEVMARLGYDGAKVDAWSCGVILFFLLSARLPFDDTNLAAMYKKIHRREYQMPSPISKPAKSIITRLLDPNPTTRMSIQELMSHSWFLKNYEFPTQSSMFELEYTKHCKFDTSAVNAFHIISLSSGLDLSGLLEVKSRREKRFTSRETVERIAERVREVGGKLGYRVEEGKGRAIGLGKGRVVLVLEVLEIAEKLLVVEVRVVGGDGAEFEEFQWGELKDGLQDVVFQWHNDSM</sequence>
<dbReference type="EC" id="2.7.11.1" evidence="3"/>
<dbReference type="CDD" id="cd12195">
    <property type="entry name" value="CIPK_C"/>
    <property type="match status" value="1"/>
</dbReference>
<dbReference type="AlphaFoldDB" id="A0A6A6MN11"/>
<keyword evidence="5" id="KW-0808">Transferase</keyword>
<evidence type="ECO:0000256" key="11">
    <source>
        <dbReference type="ARBA" id="ARBA00048679"/>
    </source>
</evidence>
<name>A0A6A6MN11_HEVBR</name>
<evidence type="ECO:0000256" key="13">
    <source>
        <dbReference type="RuleBase" id="RU000304"/>
    </source>
</evidence>
<reference evidence="17 18" key="1">
    <citation type="journal article" date="2020" name="Mol. Plant">
        <title>The Chromosome-Based Rubber Tree Genome Provides New Insights into Spurge Genome Evolution and Rubber Biosynthesis.</title>
        <authorList>
            <person name="Liu J."/>
            <person name="Shi C."/>
            <person name="Shi C.C."/>
            <person name="Li W."/>
            <person name="Zhang Q.J."/>
            <person name="Zhang Y."/>
            <person name="Li K."/>
            <person name="Lu H.F."/>
            <person name="Shi C."/>
            <person name="Zhu S.T."/>
            <person name="Xiao Z.Y."/>
            <person name="Nan H."/>
            <person name="Yue Y."/>
            <person name="Zhu X.G."/>
            <person name="Wu Y."/>
            <person name="Hong X.N."/>
            <person name="Fan G.Y."/>
            <person name="Tong Y."/>
            <person name="Zhang D."/>
            <person name="Mao C.L."/>
            <person name="Liu Y.L."/>
            <person name="Hao S.J."/>
            <person name="Liu W.Q."/>
            <person name="Lv M.Q."/>
            <person name="Zhang H.B."/>
            <person name="Liu Y."/>
            <person name="Hu-Tang G.R."/>
            <person name="Wang J.P."/>
            <person name="Wang J.H."/>
            <person name="Sun Y.H."/>
            <person name="Ni S.B."/>
            <person name="Chen W.B."/>
            <person name="Zhang X.C."/>
            <person name="Jiao Y.N."/>
            <person name="Eichler E.E."/>
            <person name="Li G.H."/>
            <person name="Liu X."/>
            <person name="Gao L.Z."/>
        </authorList>
    </citation>
    <scope>NUCLEOTIDE SEQUENCE [LARGE SCALE GENOMIC DNA]</scope>
    <source>
        <strain evidence="18">cv. GT1</strain>
        <tissue evidence="17">Leaf</tissue>
    </source>
</reference>
<dbReference type="PANTHER" id="PTHR43895">
    <property type="entry name" value="CALCIUM/CALMODULIN-DEPENDENT PROTEIN KINASE KINASE-RELATED"/>
    <property type="match status" value="1"/>
</dbReference>
<evidence type="ECO:0000256" key="4">
    <source>
        <dbReference type="ARBA" id="ARBA00022527"/>
    </source>
</evidence>
<comment type="cofactor">
    <cofactor evidence="1">
        <name>Mn(2+)</name>
        <dbReference type="ChEBI" id="CHEBI:29035"/>
    </cofactor>
</comment>
<dbReference type="PROSITE" id="PS00107">
    <property type="entry name" value="PROTEIN_KINASE_ATP"/>
    <property type="match status" value="1"/>
</dbReference>
<dbReference type="Pfam" id="PF03822">
    <property type="entry name" value="NAF"/>
    <property type="match status" value="1"/>
</dbReference>
<feature type="compositionally biased region" description="Low complexity" evidence="14">
    <location>
        <begin position="42"/>
        <end position="66"/>
    </location>
</feature>
<evidence type="ECO:0000259" key="16">
    <source>
        <dbReference type="PROSITE" id="PS50816"/>
    </source>
</evidence>
<comment type="similarity">
    <text evidence="2">Belongs to the protein kinase superfamily. CAMK Ser/Thr protein kinase family. SNF1 subfamily.</text>
</comment>
<dbReference type="Gene3D" id="1.10.510.10">
    <property type="entry name" value="Transferase(Phosphotransferase) domain 1"/>
    <property type="match status" value="1"/>
</dbReference>
<evidence type="ECO:0000256" key="1">
    <source>
        <dbReference type="ARBA" id="ARBA00001936"/>
    </source>
</evidence>
<organism evidence="17 18">
    <name type="scientific">Hevea brasiliensis</name>
    <name type="common">Para rubber tree</name>
    <name type="synonym">Siphonia brasiliensis</name>
    <dbReference type="NCBI Taxonomy" id="3981"/>
    <lineage>
        <taxon>Eukaryota</taxon>
        <taxon>Viridiplantae</taxon>
        <taxon>Streptophyta</taxon>
        <taxon>Embryophyta</taxon>
        <taxon>Tracheophyta</taxon>
        <taxon>Spermatophyta</taxon>
        <taxon>Magnoliopsida</taxon>
        <taxon>eudicotyledons</taxon>
        <taxon>Gunneridae</taxon>
        <taxon>Pentapetalae</taxon>
        <taxon>rosids</taxon>
        <taxon>fabids</taxon>
        <taxon>Malpighiales</taxon>
        <taxon>Euphorbiaceae</taxon>
        <taxon>Crotonoideae</taxon>
        <taxon>Micrandreae</taxon>
        <taxon>Hevea</taxon>
    </lineage>
</organism>
<evidence type="ECO:0000256" key="7">
    <source>
        <dbReference type="ARBA" id="ARBA00022777"/>
    </source>
</evidence>
<dbReference type="InterPro" id="IPR017441">
    <property type="entry name" value="Protein_kinase_ATP_BS"/>
</dbReference>
<evidence type="ECO:0000256" key="10">
    <source>
        <dbReference type="ARBA" id="ARBA00047899"/>
    </source>
</evidence>
<evidence type="ECO:0000256" key="3">
    <source>
        <dbReference type="ARBA" id="ARBA00012513"/>
    </source>
</evidence>
<protein>
    <recommendedName>
        <fullName evidence="3">non-specific serine/threonine protein kinase</fullName>
        <ecNumber evidence="3">2.7.11.1</ecNumber>
    </recommendedName>
</protein>
<keyword evidence="4 13" id="KW-0723">Serine/threonine-protein kinase</keyword>
<keyword evidence="6 12" id="KW-0547">Nucleotide-binding</keyword>
<dbReference type="PROSITE" id="PS50011">
    <property type="entry name" value="PROTEIN_KINASE_DOM"/>
    <property type="match status" value="1"/>
</dbReference>